<evidence type="ECO:0000256" key="2">
    <source>
        <dbReference type="ARBA" id="ARBA00022771"/>
    </source>
</evidence>
<gene>
    <name evidence="6" type="ORF">AB675_1465</name>
</gene>
<dbReference type="Pfam" id="PF00569">
    <property type="entry name" value="ZZ"/>
    <property type="match status" value="2"/>
</dbReference>
<protein>
    <recommendedName>
        <fullName evidence="5">ZZ-type domain-containing protein</fullName>
    </recommendedName>
</protein>
<dbReference type="RefSeq" id="XP_017997251.1">
    <property type="nucleotide sequence ID" value="XM_018141359.1"/>
</dbReference>
<dbReference type="Proteomes" id="UP000038010">
    <property type="component" value="Unassembled WGS sequence"/>
</dbReference>
<dbReference type="SUPFAM" id="SSF57850">
    <property type="entry name" value="RING/U-box"/>
    <property type="match status" value="4"/>
</dbReference>
<evidence type="ECO:0000256" key="4">
    <source>
        <dbReference type="SAM" id="MobiDB-lite"/>
    </source>
</evidence>
<dbReference type="GO" id="GO:0008270">
    <property type="term" value="F:zinc ion binding"/>
    <property type="evidence" value="ECO:0007669"/>
    <property type="project" value="UniProtKB-KW"/>
</dbReference>
<dbReference type="InterPro" id="IPR032350">
    <property type="entry name" value="Nbr1_FW"/>
</dbReference>
<dbReference type="InterPro" id="IPR041981">
    <property type="entry name" value="ZZZ3_ZZ"/>
</dbReference>
<proteinExistence type="predicted"/>
<feature type="compositionally biased region" description="Basic and acidic residues" evidence="4">
    <location>
        <begin position="761"/>
        <end position="770"/>
    </location>
</feature>
<dbReference type="GeneID" id="28733239"/>
<dbReference type="CDD" id="cd14947">
    <property type="entry name" value="NBR1_like"/>
    <property type="match status" value="1"/>
</dbReference>
<dbReference type="InterPro" id="IPR013783">
    <property type="entry name" value="Ig-like_fold"/>
</dbReference>
<evidence type="ECO:0000256" key="3">
    <source>
        <dbReference type="ARBA" id="ARBA00022833"/>
    </source>
</evidence>
<dbReference type="CDD" id="cd02341">
    <property type="entry name" value="ZZ_ZZZ3"/>
    <property type="match status" value="1"/>
</dbReference>
<dbReference type="CDD" id="cd02249">
    <property type="entry name" value="ZZ"/>
    <property type="match status" value="1"/>
</dbReference>
<dbReference type="InterPro" id="IPR000433">
    <property type="entry name" value="Znf_ZZ"/>
</dbReference>
<dbReference type="InterPro" id="IPR043145">
    <property type="entry name" value="Znf_ZZ_sf"/>
</dbReference>
<organism evidence="6 7">
    <name type="scientific">Cyphellophora attinorum</name>
    <dbReference type="NCBI Taxonomy" id="1664694"/>
    <lineage>
        <taxon>Eukaryota</taxon>
        <taxon>Fungi</taxon>
        <taxon>Dikarya</taxon>
        <taxon>Ascomycota</taxon>
        <taxon>Pezizomycotina</taxon>
        <taxon>Eurotiomycetes</taxon>
        <taxon>Chaetothyriomycetidae</taxon>
        <taxon>Chaetothyriales</taxon>
        <taxon>Cyphellophoraceae</taxon>
        <taxon>Cyphellophora</taxon>
    </lineage>
</organism>
<feature type="domain" description="ZZ-type" evidence="5">
    <location>
        <begin position="298"/>
        <end position="341"/>
    </location>
</feature>
<keyword evidence="1" id="KW-0479">Metal-binding</keyword>
<evidence type="ECO:0000313" key="7">
    <source>
        <dbReference type="Proteomes" id="UP000038010"/>
    </source>
</evidence>
<dbReference type="Gene3D" id="3.30.60.90">
    <property type="match status" value="4"/>
</dbReference>
<evidence type="ECO:0000313" key="6">
    <source>
        <dbReference type="EMBL" id="KPI37288.1"/>
    </source>
</evidence>
<feature type="region of interest" description="Disordered" evidence="4">
    <location>
        <begin position="712"/>
        <end position="773"/>
    </location>
</feature>
<name>A0A0N0NJU2_9EURO</name>
<dbReference type="OrthoDB" id="661148at2759"/>
<keyword evidence="7" id="KW-1185">Reference proteome</keyword>
<feature type="domain" description="ZZ-type" evidence="5">
    <location>
        <begin position="370"/>
        <end position="415"/>
    </location>
</feature>
<dbReference type="Pfam" id="PF16158">
    <property type="entry name" value="N_BRCA1_IG"/>
    <property type="match status" value="1"/>
</dbReference>
<feature type="domain" description="ZZ-type" evidence="5">
    <location>
        <begin position="431"/>
        <end position="480"/>
    </location>
</feature>
<sequence length="811" mass="89143">MASAAPPSTTVPTSGVNGDTLVVVKVFYANQNRRFKLALRDLGAQVLPQKLRLLLAVPEGSVLILERYSDSAGTYVVLDSNNPSIYKQLYRAAKAKLKLRLKATVLPAKPQQSTVADLLDDKDAEAEKMKPSDIKAEPRSTYLETVLSQPVATSKPALTFKSFQDAGRPLQASGAVRMPGAFNSDSYVDPPPRPSPQSKNLSQPTIPCFRDFSGTFSIDCNHCGKAVPNEHYHCSICENGDFDLCQACVDKGINCEGEDHWLIKRFIRNGIIIPSVTETCAPRQNKADKKIEIPAATDFEERTCNSCIDQLPASAFVTCKDCSDFDLCQSCFMKDEHGHSLVHKFEPVSPILHHNVSSQIKWLCQPARGLVHQATCDACEKQIVGVRHKCLSCPDYDLCSRCHESAPEKHAGHRFAPLYEALEYVPQVKEHHRGIFCDGPLCTKQNNQSYIRGDRYKCSICKDTDFCANCEALPNNPHNKTHPLLKIKCPLRNVIVHTIEENNKGQEINHLGDQRLAKHASTETVRSTSTNAATQVQTVAEVRPADSTASSTDNMNALEAMLKKLSVGKTAADLQAWYESDSTPDGSNFLPNRLVSQSWTLRNPGPDTWPAGCAVYFIGGDDMRNVDNKRPASVDDLVLASCSNVLEEGLEPGKTAVFTVMLKSPSRAGRAISYFRVKTPEGRPFGHKLWVDINVKEPSIDSPIATPVIESKKATVEEENETAGEKSEEQEGSTMIFPKLDKESPVSSVHDVSGTVVEEAAPSHDEHSILDDVESLELESESDDGFLTDEEYDVLDASDEDFLDAQAAVPK</sequence>
<dbReference type="CDD" id="cd02340">
    <property type="entry name" value="ZZ_NBR1_like"/>
    <property type="match status" value="2"/>
</dbReference>
<keyword evidence="2" id="KW-0863">Zinc-finger</keyword>
<dbReference type="PANTHER" id="PTHR20930:SF0">
    <property type="entry name" value="PROTEIN ILRUN"/>
    <property type="match status" value="1"/>
</dbReference>
<dbReference type="Gene3D" id="2.60.40.10">
    <property type="entry name" value="Immunoglobulins"/>
    <property type="match status" value="1"/>
</dbReference>
<evidence type="ECO:0000259" key="5">
    <source>
        <dbReference type="SMART" id="SM00291"/>
    </source>
</evidence>
<dbReference type="PANTHER" id="PTHR20930">
    <property type="entry name" value="OVARIAN CARCINOMA ANTIGEN CA125-RELATED"/>
    <property type="match status" value="1"/>
</dbReference>
<evidence type="ECO:0000256" key="1">
    <source>
        <dbReference type="ARBA" id="ARBA00022723"/>
    </source>
</evidence>
<feature type="region of interest" description="Disordered" evidence="4">
    <location>
        <begin position="181"/>
        <end position="203"/>
    </location>
</feature>
<accession>A0A0N0NJU2</accession>
<dbReference type="VEuPathDB" id="FungiDB:AB675_1465"/>
<keyword evidence="3" id="KW-0862">Zinc</keyword>
<dbReference type="EMBL" id="LFJN01000025">
    <property type="protein sequence ID" value="KPI37288.1"/>
    <property type="molecule type" value="Genomic_DNA"/>
</dbReference>
<dbReference type="STRING" id="1664694.A0A0N0NJU2"/>
<dbReference type="SMART" id="SM00291">
    <property type="entry name" value="ZnF_ZZ"/>
    <property type="match status" value="4"/>
</dbReference>
<comment type="caution">
    <text evidence="6">The sequence shown here is derived from an EMBL/GenBank/DDBJ whole genome shotgun (WGS) entry which is preliminary data.</text>
</comment>
<feature type="domain" description="ZZ-type" evidence="5">
    <location>
        <begin position="214"/>
        <end position="262"/>
    </location>
</feature>
<dbReference type="AlphaFoldDB" id="A0A0N0NJU2"/>
<reference evidence="6 7" key="1">
    <citation type="submission" date="2015-06" db="EMBL/GenBank/DDBJ databases">
        <title>Draft genome of the ant-associated black yeast Phialophora attae CBS 131958.</title>
        <authorList>
            <person name="Moreno L.F."/>
            <person name="Stielow B.J."/>
            <person name="de Hoog S."/>
            <person name="Vicente V.A."/>
            <person name="Weiss V.A."/>
            <person name="de Vries M."/>
            <person name="Cruz L.M."/>
            <person name="Souza E.M."/>
        </authorList>
    </citation>
    <scope>NUCLEOTIDE SEQUENCE [LARGE SCALE GENOMIC DNA]</scope>
    <source>
        <strain evidence="6 7">CBS 131958</strain>
    </source>
</reference>